<gene>
    <name evidence="1" type="ORF">Goklo_026974</name>
</gene>
<keyword evidence="2" id="KW-1185">Reference proteome</keyword>
<comment type="caution">
    <text evidence="1">The sequence shown here is derived from an EMBL/GenBank/DDBJ whole genome shotgun (WGS) entry which is preliminary data.</text>
</comment>
<accession>A0A7J8TWT9</accession>
<protein>
    <submittedName>
        <fullName evidence="1">Uncharacterized protein</fullName>
    </submittedName>
</protein>
<name>A0A7J8TWT9_9ROSI</name>
<dbReference type="AlphaFoldDB" id="A0A7J8TWT9"/>
<proteinExistence type="predicted"/>
<feature type="non-terminal residue" evidence="1">
    <location>
        <position position="26"/>
    </location>
</feature>
<evidence type="ECO:0000313" key="2">
    <source>
        <dbReference type="Proteomes" id="UP000593573"/>
    </source>
</evidence>
<dbReference type="Proteomes" id="UP000593573">
    <property type="component" value="Unassembled WGS sequence"/>
</dbReference>
<dbReference type="EMBL" id="JABFAB010000002">
    <property type="protein sequence ID" value="MBA0642619.1"/>
    <property type="molecule type" value="Genomic_DNA"/>
</dbReference>
<evidence type="ECO:0000313" key="1">
    <source>
        <dbReference type="EMBL" id="MBA0642619.1"/>
    </source>
</evidence>
<organism evidence="1 2">
    <name type="scientific">Gossypium klotzschianum</name>
    <dbReference type="NCBI Taxonomy" id="34286"/>
    <lineage>
        <taxon>Eukaryota</taxon>
        <taxon>Viridiplantae</taxon>
        <taxon>Streptophyta</taxon>
        <taxon>Embryophyta</taxon>
        <taxon>Tracheophyta</taxon>
        <taxon>Spermatophyta</taxon>
        <taxon>Magnoliopsida</taxon>
        <taxon>eudicotyledons</taxon>
        <taxon>Gunneridae</taxon>
        <taxon>Pentapetalae</taxon>
        <taxon>rosids</taxon>
        <taxon>malvids</taxon>
        <taxon>Malvales</taxon>
        <taxon>Malvaceae</taxon>
        <taxon>Malvoideae</taxon>
        <taxon>Gossypium</taxon>
    </lineage>
</organism>
<sequence length="26" mass="3061">MKLNLVERWGIDEGRQTEVAIFTLIK</sequence>
<reference evidence="1 2" key="1">
    <citation type="journal article" date="2019" name="Genome Biol. Evol.">
        <title>Insights into the evolution of the New World diploid cottons (Gossypium, subgenus Houzingenia) based on genome sequencing.</title>
        <authorList>
            <person name="Grover C.E."/>
            <person name="Arick M.A. 2nd"/>
            <person name="Thrash A."/>
            <person name="Conover J.L."/>
            <person name="Sanders W.S."/>
            <person name="Peterson D.G."/>
            <person name="Frelichowski J.E."/>
            <person name="Scheffler J.A."/>
            <person name="Scheffler B.E."/>
            <person name="Wendel J.F."/>
        </authorList>
    </citation>
    <scope>NUCLEOTIDE SEQUENCE [LARGE SCALE GENOMIC DNA]</scope>
    <source>
        <strain evidence="1">57</strain>
        <tissue evidence="1">Leaf</tissue>
    </source>
</reference>